<keyword evidence="2" id="KW-1185">Reference proteome</keyword>
<gene>
    <name evidence="1" type="ORF">D0544_14890</name>
</gene>
<dbReference type="EMBL" id="QWEZ01000002">
    <property type="protein sequence ID" value="RRJ83524.1"/>
    <property type="molecule type" value="Genomic_DNA"/>
</dbReference>
<protein>
    <submittedName>
        <fullName evidence="1">Type II secretion system protein</fullName>
    </submittedName>
</protein>
<evidence type="ECO:0000313" key="1">
    <source>
        <dbReference type="EMBL" id="RRJ83524.1"/>
    </source>
</evidence>
<comment type="caution">
    <text evidence="1">The sequence shown here is derived from an EMBL/GenBank/DDBJ whole genome shotgun (WGS) entry which is preliminary data.</text>
</comment>
<sequence>MTLPRGFTLIEMVMVIALSGAVLALVSTVLTRPMEHYVDSARRAELVDVAESALQIMARDVRSALPNSLRVSSGRALEMVNVVAGARYRAEPDGSGGGDPLDFAAPDGGFDVLGTLSVPPGGRLVIYNLGARDAGGNPLPGANVYAGPSPGPLPVAGSHVISPSGATLSGGALVTINPPFQFALPSPQRRVYVVDQPISYLCEGGQIRRYTGYGLQPSQPVSGSLPPLSAASEALLTQHVTGCSFTYDAGLSNQGRGLLTLSLTLSLGGESISLLHQVHVDNSP</sequence>
<accession>A0A3P3VM70</accession>
<dbReference type="Pfam" id="PF07963">
    <property type="entry name" value="N_methyl"/>
    <property type="match status" value="1"/>
</dbReference>
<proteinExistence type="predicted"/>
<dbReference type="NCBIfam" id="TIGR02532">
    <property type="entry name" value="IV_pilin_GFxxxE"/>
    <property type="match status" value="1"/>
</dbReference>
<organism evidence="1 2">
    <name type="scientific">Aestuariirhabdus litorea</name>
    <dbReference type="NCBI Taxonomy" id="2528527"/>
    <lineage>
        <taxon>Bacteria</taxon>
        <taxon>Pseudomonadati</taxon>
        <taxon>Pseudomonadota</taxon>
        <taxon>Gammaproteobacteria</taxon>
        <taxon>Oceanospirillales</taxon>
        <taxon>Aestuariirhabdaceae</taxon>
        <taxon>Aestuariirhabdus</taxon>
    </lineage>
</organism>
<dbReference type="SUPFAM" id="SSF54523">
    <property type="entry name" value="Pili subunits"/>
    <property type="match status" value="1"/>
</dbReference>
<evidence type="ECO:0000313" key="2">
    <source>
        <dbReference type="Proteomes" id="UP000280792"/>
    </source>
</evidence>
<dbReference type="InterPro" id="IPR045584">
    <property type="entry name" value="Pilin-like"/>
</dbReference>
<reference evidence="1 2" key="2">
    <citation type="submission" date="2018-12" db="EMBL/GenBank/DDBJ databases">
        <title>Simiduia agarivorans gen. nov., sp. nov., a marine, agarolytic bacterium isolated from shallow coastal water from Keelung, Taiwan.</title>
        <authorList>
            <person name="Shieh W.Y."/>
        </authorList>
    </citation>
    <scope>NUCLEOTIDE SEQUENCE [LARGE SCALE GENOMIC DNA]</scope>
    <source>
        <strain evidence="1 2">GTF-13</strain>
    </source>
</reference>
<reference evidence="1 2" key="1">
    <citation type="submission" date="2018-08" db="EMBL/GenBank/DDBJ databases">
        <authorList>
            <person name="Khan S.A."/>
        </authorList>
    </citation>
    <scope>NUCLEOTIDE SEQUENCE [LARGE SCALE GENOMIC DNA]</scope>
    <source>
        <strain evidence="1 2">GTF-13</strain>
    </source>
</reference>
<dbReference type="InterPro" id="IPR012902">
    <property type="entry name" value="N_methyl_site"/>
</dbReference>
<dbReference type="AlphaFoldDB" id="A0A3P3VM70"/>
<name>A0A3P3VM70_9GAMM</name>
<dbReference type="Proteomes" id="UP000280792">
    <property type="component" value="Unassembled WGS sequence"/>
</dbReference>
<dbReference type="PROSITE" id="PS00409">
    <property type="entry name" value="PROKAR_NTER_METHYL"/>
    <property type="match status" value="1"/>
</dbReference>